<comment type="caution">
    <text evidence="1">The sequence shown here is derived from an EMBL/GenBank/DDBJ whole genome shotgun (WGS) entry which is preliminary data.</text>
</comment>
<sequence length="39" mass="4531">MSLLMNSKFLDLFGVFIETEDGFLLKKVNEQVVNKIIEK</sequence>
<evidence type="ECO:0000313" key="1">
    <source>
        <dbReference type="EMBL" id="MDQ0202219.1"/>
    </source>
</evidence>
<evidence type="ECO:0000313" key="2">
    <source>
        <dbReference type="Proteomes" id="UP001224122"/>
    </source>
</evidence>
<proteinExistence type="predicted"/>
<accession>A0ABT9Y328</accession>
<name>A0ABT9Y328_9BACI</name>
<gene>
    <name evidence="1" type="ORF">J2S10_005453</name>
</gene>
<organism evidence="1 2">
    <name type="scientific">Neobacillus ginsengisoli</name>
    <dbReference type="NCBI Taxonomy" id="904295"/>
    <lineage>
        <taxon>Bacteria</taxon>
        <taxon>Bacillati</taxon>
        <taxon>Bacillota</taxon>
        <taxon>Bacilli</taxon>
        <taxon>Bacillales</taxon>
        <taxon>Bacillaceae</taxon>
        <taxon>Neobacillus</taxon>
    </lineage>
</organism>
<protein>
    <submittedName>
        <fullName evidence="1">Uncharacterized protein</fullName>
    </submittedName>
</protein>
<dbReference type="Proteomes" id="UP001224122">
    <property type="component" value="Unassembled WGS sequence"/>
</dbReference>
<dbReference type="EMBL" id="JAUSTW010000019">
    <property type="protein sequence ID" value="MDQ0202219.1"/>
    <property type="molecule type" value="Genomic_DNA"/>
</dbReference>
<keyword evidence="2" id="KW-1185">Reference proteome</keyword>
<reference evidence="1 2" key="1">
    <citation type="submission" date="2023-07" db="EMBL/GenBank/DDBJ databases">
        <title>Genomic Encyclopedia of Type Strains, Phase IV (KMG-IV): sequencing the most valuable type-strain genomes for metagenomic binning, comparative biology and taxonomic classification.</title>
        <authorList>
            <person name="Goeker M."/>
        </authorList>
    </citation>
    <scope>NUCLEOTIDE SEQUENCE [LARGE SCALE GENOMIC DNA]</scope>
    <source>
        <strain evidence="1 2">DSM 27594</strain>
    </source>
</reference>